<dbReference type="InterPro" id="IPR001932">
    <property type="entry name" value="PPM-type_phosphatase-like_dom"/>
</dbReference>
<evidence type="ECO:0000313" key="3">
    <source>
        <dbReference type="Proteomes" id="UP000425960"/>
    </source>
</evidence>
<gene>
    <name evidence="2" type="ORF">DSCO28_36610</name>
</gene>
<dbReference type="RefSeq" id="WP_155323386.1">
    <property type="nucleotide sequence ID" value="NZ_AP021876.1"/>
</dbReference>
<dbReference type="AlphaFoldDB" id="A0A5K7ZSA3"/>
<evidence type="ECO:0000259" key="1">
    <source>
        <dbReference type="PROSITE" id="PS51746"/>
    </source>
</evidence>
<dbReference type="SUPFAM" id="SSF81606">
    <property type="entry name" value="PP2C-like"/>
    <property type="match status" value="1"/>
</dbReference>
<dbReference type="InterPro" id="IPR036457">
    <property type="entry name" value="PPM-type-like_dom_sf"/>
</dbReference>
<dbReference type="Gene3D" id="3.60.40.10">
    <property type="entry name" value="PPM-type phosphatase domain"/>
    <property type="match status" value="1"/>
</dbReference>
<dbReference type="Pfam" id="PF13672">
    <property type="entry name" value="PP2C_2"/>
    <property type="match status" value="1"/>
</dbReference>
<dbReference type="KEGG" id="dov:DSCO28_36610"/>
<evidence type="ECO:0000313" key="2">
    <source>
        <dbReference type="EMBL" id="BBO83095.1"/>
    </source>
</evidence>
<dbReference type="SMART" id="SM00332">
    <property type="entry name" value="PP2Cc"/>
    <property type="match status" value="1"/>
</dbReference>
<feature type="domain" description="PPM-type phosphatase" evidence="1">
    <location>
        <begin position="13"/>
        <end position="239"/>
    </location>
</feature>
<dbReference type="InterPro" id="IPR015655">
    <property type="entry name" value="PP2C"/>
</dbReference>
<name>A0A5K7ZSA3_9BACT</name>
<dbReference type="PROSITE" id="PS51746">
    <property type="entry name" value="PPM_2"/>
    <property type="match status" value="1"/>
</dbReference>
<sequence length="245" mass="26929">MNGELPQVDQREGVAVAYAKGTSHRFYEDAFRMLSRDIPLVAQRNRGEVFAVFDGIGSAPEGRHSAQVMADALVRFYREPERYPVFEVGLIKILVTANMKISSWGVVEGSNRSIGGCAGTVVWLLGEELHLFHAGDTSAVLIRDGLVKALTREHQAEDGAIVRFFGIGQNFKMDVNKVNVEEGDRILLVSDGVTKCCTALEAGDIVGDNPLIQNAVRDLVYQCKLAGVNDDITAMLIEVEEFWID</sequence>
<protein>
    <recommendedName>
        <fullName evidence="1">PPM-type phosphatase domain-containing protein</fullName>
    </recommendedName>
</protein>
<dbReference type="GO" id="GO:0004722">
    <property type="term" value="F:protein serine/threonine phosphatase activity"/>
    <property type="evidence" value="ECO:0007669"/>
    <property type="project" value="InterPro"/>
</dbReference>
<dbReference type="PANTHER" id="PTHR47992">
    <property type="entry name" value="PROTEIN PHOSPHATASE"/>
    <property type="match status" value="1"/>
</dbReference>
<dbReference type="Proteomes" id="UP000425960">
    <property type="component" value="Chromosome"/>
</dbReference>
<dbReference type="SMART" id="SM00331">
    <property type="entry name" value="PP2C_SIG"/>
    <property type="match status" value="1"/>
</dbReference>
<proteinExistence type="predicted"/>
<dbReference type="EMBL" id="AP021876">
    <property type="protein sequence ID" value="BBO83095.1"/>
    <property type="molecule type" value="Genomic_DNA"/>
</dbReference>
<organism evidence="2 3">
    <name type="scientific">Desulfosarcina ovata subsp. sediminis</name>
    <dbReference type="NCBI Taxonomy" id="885957"/>
    <lineage>
        <taxon>Bacteria</taxon>
        <taxon>Pseudomonadati</taxon>
        <taxon>Thermodesulfobacteriota</taxon>
        <taxon>Desulfobacteria</taxon>
        <taxon>Desulfobacterales</taxon>
        <taxon>Desulfosarcinaceae</taxon>
        <taxon>Desulfosarcina</taxon>
    </lineage>
</organism>
<reference evidence="2 3" key="1">
    <citation type="submission" date="2019-11" db="EMBL/GenBank/DDBJ databases">
        <title>Comparative genomics of hydrocarbon-degrading Desulfosarcina strains.</title>
        <authorList>
            <person name="Watanabe M."/>
            <person name="Kojima H."/>
            <person name="Fukui M."/>
        </authorList>
    </citation>
    <scope>NUCLEOTIDE SEQUENCE [LARGE SCALE GENOMIC DNA]</scope>
    <source>
        <strain evidence="2 3">28bB2T</strain>
    </source>
</reference>
<accession>A0A5K7ZSA3</accession>
<dbReference type="CDD" id="cd00143">
    <property type="entry name" value="PP2Cc"/>
    <property type="match status" value="1"/>
</dbReference>